<organism evidence="2 3">
    <name type="scientific">Ammoniphilus oxalaticus</name>
    <dbReference type="NCBI Taxonomy" id="66863"/>
    <lineage>
        <taxon>Bacteria</taxon>
        <taxon>Bacillati</taxon>
        <taxon>Bacillota</taxon>
        <taxon>Bacilli</taxon>
        <taxon>Bacillales</taxon>
        <taxon>Paenibacillaceae</taxon>
        <taxon>Aneurinibacillus group</taxon>
        <taxon>Ammoniphilus</taxon>
    </lineage>
</organism>
<dbReference type="RefSeq" id="WP_120188350.1">
    <property type="nucleotide sequence ID" value="NZ_MCHY01000006.1"/>
</dbReference>
<accession>A0A419SN89</accession>
<feature type="domain" description="SF4 helicase" evidence="1">
    <location>
        <begin position="255"/>
        <end position="510"/>
    </location>
</feature>
<sequence length="510" mass="57844">MDLQKDDFGASLPRRVSSDDLTKLLQYYRKGLTREATDYLRRRGIKAETAEKFELGFEPFQIGFYTPQGKLGGYFTNCLVFPVRDANGLLVDLIGRGINGAKPKYKALVGRGDVFYNEQILSHSEDVLLCKNVFDALSLEQVDLPTLSLLDSTFKEAHAKKLADKRVFICYPNDDKGRRESNRIAGLLQEVARETYTVFLPEGFRDINHFFVQVKNPPEAFRKLLKDIVDESLKTPVSADARNLVVFLEEFQKRHHGESPGISTGFSELDEKLVGGLRTGLYLFTGEGSIGKSMLLRQMADYIAAEDTPVVYVSWDMTGFELWARSIARLLGVAPKQVIAGQVPLEQVNQANQNYAKLAKNMWTFEGGVDTMLPEVEDYIERIKQTIGRAPIVFIDHLLRIPYRDKEGRIVQQNYALVSYALHQWSRQWDTPIVVAAPEQIHRHPMSGSVEAAADVILTLRLATEEADEREEERKEKVSLYLKKNRNGTLGALHFEFDKQKAIFRILSST</sequence>
<comment type="caution">
    <text evidence="2">The sequence shown here is derived from an EMBL/GenBank/DDBJ whole genome shotgun (WGS) entry which is preliminary data.</text>
</comment>
<dbReference type="PANTHER" id="PTHR30153:SF2">
    <property type="entry name" value="REPLICATIVE DNA HELICASE"/>
    <property type="match status" value="1"/>
</dbReference>
<dbReference type="GO" id="GO:0006260">
    <property type="term" value="P:DNA replication"/>
    <property type="evidence" value="ECO:0007669"/>
    <property type="project" value="InterPro"/>
</dbReference>
<gene>
    <name evidence="2" type="ORF">BEP19_01685</name>
</gene>
<keyword evidence="3" id="KW-1185">Reference proteome</keyword>
<evidence type="ECO:0000313" key="3">
    <source>
        <dbReference type="Proteomes" id="UP000284219"/>
    </source>
</evidence>
<dbReference type="Gene3D" id="3.40.1360.10">
    <property type="match status" value="1"/>
</dbReference>
<dbReference type="InterPro" id="IPR034154">
    <property type="entry name" value="TOPRIM_DnaG/twinkle"/>
</dbReference>
<dbReference type="InterPro" id="IPR007694">
    <property type="entry name" value="DNA_helicase_DnaB-like_C"/>
</dbReference>
<evidence type="ECO:0000259" key="1">
    <source>
        <dbReference type="PROSITE" id="PS51199"/>
    </source>
</evidence>
<dbReference type="GO" id="GO:0003678">
    <property type="term" value="F:DNA helicase activity"/>
    <property type="evidence" value="ECO:0007669"/>
    <property type="project" value="InterPro"/>
</dbReference>
<dbReference type="Proteomes" id="UP000284219">
    <property type="component" value="Unassembled WGS sequence"/>
</dbReference>
<proteinExistence type="predicted"/>
<name>A0A419SN89_9BACL</name>
<dbReference type="OrthoDB" id="2206610at2"/>
<dbReference type="PANTHER" id="PTHR30153">
    <property type="entry name" value="REPLICATIVE DNA HELICASE DNAB"/>
    <property type="match status" value="1"/>
</dbReference>
<dbReference type="Pfam" id="PF03796">
    <property type="entry name" value="DnaB_C"/>
    <property type="match status" value="1"/>
</dbReference>
<evidence type="ECO:0000313" key="2">
    <source>
        <dbReference type="EMBL" id="RKD25679.1"/>
    </source>
</evidence>
<dbReference type="GO" id="GO:0005829">
    <property type="term" value="C:cytosol"/>
    <property type="evidence" value="ECO:0007669"/>
    <property type="project" value="TreeGrafter"/>
</dbReference>
<dbReference type="EMBL" id="MCHY01000006">
    <property type="protein sequence ID" value="RKD25679.1"/>
    <property type="molecule type" value="Genomic_DNA"/>
</dbReference>
<dbReference type="CDD" id="cd01029">
    <property type="entry name" value="TOPRIM_primases"/>
    <property type="match status" value="1"/>
</dbReference>
<dbReference type="GO" id="GO:0005524">
    <property type="term" value="F:ATP binding"/>
    <property type="evidence" value="ECO:0007669"/>
    <property type="project" value="InterPro"/>
</dbReference>
<dbReference type="SUPFAM" id="SSF52540">
    <property type="entry name" value="P-loop containing nucleoside triphosphate hydrolases"/>
    <property type="match status" value="1"/>
</dbReference>
<reference evidence="2 3" key="1">
    <citation type="submission" date="2016-08" db="EMBL/GenBank/DDBJ databases">
        <title>Novel Firmicute Genomes.</title>
        <authorList>
            <person name="Poppleton D.I."/>
            <person name="Gribaldo S."/>
        </authorList>
    </citation>
    <scope>NUCLEOTIDE SEQUENCE [LARGE SCALE GENOMIC DNA]</scope>
    <source>
        <strain evidence="2 3">RAOx-1</strain>
    </source>
</reference>
<dbReference type="Pfam" id="PF13155">
    <property type="entry name" value="Toprim_2"/>
    <property type="match status" value="1"/>
</dbReference>
<dbReference type="PROSITE" id="PS51199">
    <property type="entry name" value="SF4_HELICASE"/>
    <property type="match status" value="1"/>
</dbReference>
<dbReference type="SUPFAM" id="SSF56731">
    <property type="entry name" value="DNA primase core"/>
    <property type="match status" value="1"/>
</dbReference>
<dbReference type="InterPro" id="IPR027417">
    <property type="entry name" value="P-loop_NTPase"/>
</dbReference>
<protein>
    <recommendedName>
        <fullName evidence="1">SF4 helicase domain-containing protein</fullName>
    </recommendedName>
</protein>
<dbReference type="AlphaFoldDB" id="A0A419SN89"/>
<dbReference type="Gene3D" id="3.40.50.300">
    <property type="entry name" value="P-loop containing nucleotide triphosphate hydrolases"/>
    <property type="match status" value="1"/>
</dbReference>